<dbReference type="InterPro" id="IPR039564">
    <property type="entry name" value="Peptidase_C39-like"/>
</dbReference>
<organism evidence="2 3">
    <name type="scientific">Lysinibacillus sphaericus (strain C3-41)</name>
    <dbReference type="NCBI Taxonomy" id="444177"/>
    <lineage>
        <taxon>Bacteria</taxon>
        <taxon>Bacillati</taxon>
        <taxon>Bacillota</taxon>
        <taxon>Bacilli</taxon>
        <taxon>Bacillales</taxon>
        <taxon>Bacillaceae</taxon>
        <taxon>Lysinibacillus</taxon>
    </lineage>
</organism>
<dbReference type="Pfam" id="PF13529">
    <property type="entry name" value="Peptidase_C39_2"/>
    <property type="match status" value="1"/>
</dbReference>
<evidence type="ECO:0000259" key="1">
    <source>
        <dbReference type="Pfam" id="PF13529"/>
    </source>
</evidence>
<dbReference type="HOGENOM" id="CLU_134982_0_0_9"/>
<dbReference type="Proteomes" id="UP000002164">
    <property type="component" value="Chromosome"/>
</dbReference>
<dbReference type="AlphaFoldDB" id="B1HWJ9"/>
<evidence type="ECO:0000313" key="2">
    <source>
        <dbReference type="EMBL" id="ACA38156.1"/>
    </source>
</evidence>
<dbReference type="KEGG" id="lsp:Bsph_0531"/>
<sequence length="185" mass="21633">MRAAFLHEMQLFLKGDTIMRQQLGLLGKSQYDASIAPNYRNSACGPTTVHVILNYLNGSAPSINELYKQLGSTKIGLFKWRLIRKLRQLYPSWDVRTCSLKEALQEIDAGRPVAMRFDRYFSFRWRDQTSTFAYHWVPLIGYDIKNNQLWLIFHDNGTSNRDSIIRQVLYQNNEKVLSFVKMVPH</sequence>
<proteinExistence type="predicted"/>
<evidence type="ECO:0000313" key="3">
    <source>
        <dbReference type="Proteomes" id="UP000002164"/>
    </source>
</evidence>
<dbReference type="Gene3D" id="3.90.70.10">
    <property type="entry name" value="Cysteine proteinases"/>
    <property type="match status" value="1"/>
</dbReference>
<accession>B1HWJ9</accession>
<gene>
    <name evidence="2" type="ordered locus">Bsph_0531</name>
</gene>
<dbReference type="EnsemblBacteria" id="ACA38156">
    <property type="protein sequence ID" value="ACA38156"/>
    <property type="gene ID" value="Bsph_0531"/>
</dbReference>
<protein>
    <recommendedName>
        <fullName evidence="1">Peptidase C39-like domain-containing protein</fullName>
    </recommendedName>
</protein>
<reference evidence="2 3" key="1">
    <citation type="journal article" date="2008" name="J. Bacteriol.">
        <title>Complete genome sequence of the mosquitocidal bacterium Bacillus sphaericus C3-41 and comparison with those of closely related Bacillus species.</title>
        <authorList>
            <person name="Hu X."/>
            <person name="Fan W."/>
            <person name="Han B."/>
            <person name="Liu H."/>
            <person name="Zheng D."/>
            <person name="Li Q."/>
            <person name="Dong W."/>
            <person name="Yan J."/>
            <person name="Gao M."/>
            <person name="Berry C."/>
            <person name="Yuan Z."/>
        </authorList>
    </citation>
    <scope>NUCLEOTIDE SEQUENCE [LARGE SCALE GENOMIC DNA]</scope>
    <source>
        <strain evidence="2 3">C3-41</strain>
    </source>
</reference>
<name>B1HWJ9_LYSSC</name>
<dbReference type="EMBL" id="CP000817">
    <property type="protein sequence ID" value="ACA38156.1"/>
    <property type="molecule type" value="Genomic_DNA"/>
</dbReference>
<feature type="domain" description="Peptidase C39-like" evidence="1">
    <location>
        <begin position="33"/>
        <end position="150"/>
    </location>
</feature>